<comment type="caution">
    <text evidence="2">The sequence shown here is derived from an EMBL/GenBank/DDBJ whole genome shotgun (WGS) entry which is preliminary data.</text>
</comment>
<keyword evidence="3" id="KW-1185">Reference proteome</keyword>
<dbReference type="RefSeq" id="WP_025356508.1">
    <property type="nucleotide sequence ID" value="NZ_BAAABQ010000073.1"/>
</dbReference>
<dbReference type="EMBL" id="JACJID010000004">
    <property type="protein sequence ID" value="MBA8928411.1"/>
    <property type="molecule type" value="Genomic_DNA"/>
</dbReference>
<reference evidence="2 3" key="1">
    <citation type="submission" date="2020-08" db="EMBL/GenBank/DDBJ databases">
        <title>Genomic Encyclopedia of Archaeal and Bacterial Type Strains, Phase II (KMG-II): from individual species to whole genera.</title>
        <authorList>
            <person name="Goeker M."/>
        </authorList>
    </citation>
    <scope>NUCLEOTIDE SEQUENCE [LARGE SCALE GENOMIC DNA]</scope>
    <source>
        <strain evidence="2 3">DSM 43850</strain>
    </source>
</reference>
<protein>
    <submittedName>
        <fullName evidence="2">Type VI protein secretion system component VasK</fullName>
    </submittedName>
</protein>
<keyword evidence="1" id="KW-0812">Transmembrane</keyword>
<dbReference type="Proteomes" id="UP000517916">
    <property type="component" value="Unassembled WGS sequence"/>
</dbReference>
<name>A0ABR6BNE0_9PSEU</name>
<proteinExistence type="predicted"/>
<accession>A0ABR6BNE0</accession>
<sequence>MRPWVFTLLGVLAVLLGGLWTLQGLGYVTGSFMTGSKLWLTIGLLLALAGIWSLVTGIRRSRG</sequence>
<evidence type="ECO:0000313" key="3">
    <source>
        <dbReference type="Proteomes" id="UP000517916"/>
    </source>
</evidence>
<keyword evidence="1" id="KW-1133">Transmembrane helix</keyword>
<evidence type="ECO:0000313" key="2">
    <source>
        <dbReference type="EMBL" id="MBA8928411.1"/>
    </source>
</evidence>
<organism evidence="2 3">
    <name type="scientific">Kutzneria viridogrisea</name>
    <dbReference type="NCBI Taxonomy" id="47990"/>
    <lineage>
        <taxon>Bacteria</taxon>
        <taxon>Bacillati</taxon>
        <taxon>Actinomycetota</taxon>
        <taxon>Actinomycetes</taxon>
        <taxon>Pseudonocardiales</taxon>
        <taxon>Pseudonocardiaceae</taxon>
        <taxon>Kutzneria</taxon>
    </lineage>
</organism>
<feature type="transmembrane region" description="Helical" evidence="1">
    <location>
        <begin position="37"/>
        <end position="58"/>
    </location>
</feature>
<gene>
    <name evidence="2" type="ORF">BC739_005628</name>
</gene>
<evidence type="ECO:0000256" key="1">
    <source>
        <dbReference type="SAM" id="Phobius"/>
    </source>
</evidence>
<keyword evidence="1" id="KW-0472">Membrane</keyword>